<evidence type="ECO:0000313" key="9">
    <source>
        <dbReference type="EMBL" id="WEU40741.1"/>
    </source>
</evidence>
<dbReference type="EC" id="2.1.1.216" evidence="7"/>
<keyword evidence="2 8" id="KW-0489">Methyltransferase</keyword>
<comment type="similarity">
    <text evidence="8">Belongs to the class I-like SAM-binding methyltransferase superfamily. Trm1 family.</text>
</comment>
<keyword evidence="1 8" id="KW-0820">tRNA-binding</keyword>
<dbReference type="InterPro" id="IPR042296">
    <property type="entry name" value="tRNA_met_Trm1_C"/>
</dbReference>
<keyword evidence="6 8" id="KW-0694">RNA-binding</keyword>
<evidence type="ECO:0000256" key="4">
    <source>
        <dbReference type="ARBA" id="ARBA00022691"/>
    </source>
</evidence>
<evidence type="ECO:0000313" key="10">
    <source>
        <dbReference type="Proteomes" id="UP000186851"/>
    </source>
</evidence>
<dbReference type="GO" id="GO:0000049">
    <property type="term" value="F:tRNA binding"/>
    <property type="evidence" value="ECO:0007669"/>
    <property type="project" value="UniProtKB-UniRule"/>
</dbReference>
<dbReference type="PROSITE" id="PS51626">
    <property type="entry name" value="SAM_MT_TRM1"/>
    <property type="match status" value="1"/>
</dbReference>
<dbReference type="GO" id="GO:0002940">
    <property type="term" value="P:tRNA N2-guanine methylation"/>
    <property type="evidence" value="ECO:0007669"/>
    <property type="project" value="TreeGrafter"/>
</dbReference>
<dbReference type="InterPro" id="IPR002905">
    <property type="entry name" value="Trm1"/>
</dbReference>
<dbReference type="SUPFAM" id="SSF53335">
    <property type="entry name" value="S-adenosyl-L-methionine-dependent methyltransferases"/>
    <property type="match status" value="1"/>
</dbReference>
<name>A0AAF0D312_ODILC</name>
<keyword evidence="4 8" id="KW-0949">S-adenosyl-L-methionine</keyword>
<evidence type="ECO:0000256" key="5">
    <source>
        <dbReference type="ARBA" id="ARBA00022694"/>
    </source>
</evidence>
<evidence type="ECO:0000256" key="1">
    <source>
        <dbReference type="ARBA" id="ARBA00022555"/>
    </source>
</evidence>
<dbReference type="EMBL" id="CP091871">
    <property type="protein sequence ID" value="WEU40741.1"/>
    <property type="molecule type" value="Genomic_DNA"/>
</dbReference>
<keyword evidence="5 8" id="KW-0819">tRNA processing</keyword>
<dbReference type="Gene3D" id="3.30.56.70">
    <property type="entry name" value="N2,N2-dimethylguanosine tRNA methyltransferase, C-terminal domain"/>
    <property type="match status" value="1"/>
</dbReference>
<reference evidence="9" key="2">
    <citation type="journal article" date="2022" name="Nat. Microbiol.">
        <title>A closed Candidatus Odinarchaeum chromosome exposes Asgard archaeal viruses.</title>
        <authorList>
            <person name="Tamarit D."/>
            <person name="Caceres E.F."/>
            <person name="Krupovic M."/>
            <person name="Nijland R."/>
            <person name="Eme L."/>
            <person name="Robinson N.P."/>
            <person name="Ettema T.J.G."/>
        </authorList>
    </citation>
    <scope>NUCLEOTIDE SEQUENCE</scope>
    <source>
        <strain evidence="9">LCB_4</strain>
    </source>
</reference>
<evidence type="ECO:0000256" key="6">
    <source>
        <dbReference type="ARBA" id="ARBA00022884"/>
    </source>
</evidence>
<evidence type="ECO:0000256" key="3">
    <source>
        <dbReference type="ARBA" id="ARBA00022679"/>
    </source>
</evidence>
<evidence type="ECO:0000256" key="7">
    <source>
        <dbReference type="ARBA" id="ARBA00039099"/>
    </source>
</evidence>
<dbReference type="InterPro" id="IPR029063">
    <property type="entry name" value="SAM-dependent_MTases_sf"/>
</dbReference>
<proteinExistence type="inferred from homology"/>
<accession>A0AAF0D312</accession>
<dbReference type="PANTHER" id="PTHR10631:SF3">
    <property type="entry name" value="TRNA (GUANINE(26)-N(2))-DIMETHYLTRANSFERASE"/>
    <property type="match status" value="1"/>
</dbReference>
<evidence type="ECO:0000256" key="2">
    <source>
        <dbReference type="ARBA" id="ARBA00022603"/>
    </source>
</evidence>
<dbReference type="PANTHER" id="PTHR10631">
    <property type="entry name" value="N 2 ,N 2 -DIMETHYLGUANOSINE TRNA METHYLTRANSFERASE"/>
    <property type="match status" value="1"/>
</dbReference>
<protein>
    <recommendedName>
        <fullName evidence="7">tRNA (guanine(26)-N(2))-dimethyltransferase</fullName>
        <ecNumber evidence="7">2.1.1.216</ecNumber>
    </recommendedName>
</protein>
<evidence type="ECO:0000256" key="8">
    <source>
        <dbReference type="PROSITE-ProRule" id="PRU00958"/>
    </source>
</evidence>
<dbReference type="FunFam" id="3.30.56.70:FF:000001">
    <property type="entry name" value="tRNA (guanine(26)-N(2))-dimethyltransferase"/>
    <property type="match status" value="1"/>
</dbReference>
<dbReference type="Pfam" id="PF02005">
    <property type="entry name" value="TRM"/>
    <property type="match status" value="1"/>
</dbReference>
<reference evidence="9" key="1">
    <citation type="journal article" date="2017" name="Nature">
        <title>Asgard archaea illuminate the origin of eukaryotic cellular complexity.</title>
        <authorList>
            <person name="Zaremba-Niedzwiedzka K."/>
            <person name="Caceres E.F."/>
            <person name="Saw J.H."/>
            <person name="Backstrom D."/>
            <person name="Juzokaite L."/>
            <person name="Vancaester E."/>
            <person name="Seitz K.W."/>
            <person name="Anantharaman K."/>
            <person name="Starnawski P."/>
            <person name="Kjeldsen K.U."/>
            <person name="Scott M.B."/>
            <person name="Nunoura T."/>
            <person name="Banfield J.F."/>
            <person name="Schramm A."/>
            <person name="Baker B.J."/>
            <person name="Spang A."/>
            <person name="Ettema T.J.G."/>
        </authorList>
    </citation>
    <scope>NUCLEOTIDE SEQUENCE</scope>
    <source>
        <strain evidence="9">LCB_4</strain>
    </source>
</reference>
<dbReference type="KEGG" id="oyw:OdinLCB4_002135"/>
<sequence length="394" mass="44383">MPVESIVFKEGKTYFKIFPPEKKDKGFVPKNLKVFYNPRMVANRDLSIMVCASLKRKLGRRIAALEPLSGCGVRGVRLGNELEDFFQIILLNDINPLAFKLIKENIEMNCLRGVAYAFNEDANFIMNLFSQADWRLDYIDVDPFGSPIPYASAAVGAAKFNSSIIAFTATDMSVLCGVYPAKIFSKYGALAARTEYSHETALRILLYRLSLAAGAHELTVKPLISYYMDHYLRVYLSVVKTSSSMINQVGYIGQCMKCLYRSTVMNIEQAVLNCPLCGSKLVFSGPMWVDKICDEEFIKNVLTVRGLEYLPSFRRLTNILNTLILENNMPPFYYDIHVLCDLMQLKVPKIDALIDKISINGFKAGRTHFSTKSVKTDAPVDVLKQILRSLSSEC</sequence>
<dbReference type="Gene3D" id="3.40.50.150">
    <property type="entry name" value="Vaccinia Virus protein VP39"/>
    <property type="match status" value="1"/>
</dbReference>
<gene>
    <name evidence="9" type="ORF">OdinLCB4_002135</name>
</gene>
<dbReference type="NCBIfam" id="TIGR00308">
    <property type="entry name" value="TRM1"/>
    <property type="match status" value="1"/>
</dbReference>
<dbReference type="AlphaFoldDB" id="A0AAF0D312"/>
<organism evidence="9 10">
    <name type="scientific">Odinarchaeota yellowstonii (strain LCB_4)</name>
    <dbReference type="NCBI Taxonomy" id="1841599"/>
    <lineage>
        <taxon>Archaea</taxon>
        <taxon>Promethearchaeati</taxon>
        <taxon>Candidatus Odinarchaeota</taxon>
        <taxon>Candidatus Odinarchaeia</taxon>
        <taxon>Candidatus Odinarchaeales</taxon>
        <taxon>Candidatus Odinarchaeaceae</taxon>
        <taxon>Candidatus Odinarchaeum</taxon>
    </lineage>
</organism>
<dbReference type="Proteomes" id="UP000186851">
    <property type="component" value="Chromosome"/>
</dbReference>
<keyword evidence="3 8" id="KW-0808">Transferase</keyword>
<dbReference type="GO" id="GO:0160104">
    <property type="term" value="F:tRNA (guanine(26)-N2)-dimethyltransferase activity"/>
    <property type="evidence" value="ECO:0007669"/>
    <property type="project" value="UniProtKB-EC"/>
</dbReference>